<sequence>MAENSDSTEKNLEPTEKKLQDARKKGDVPSSKEAGNMVVVVALLAIAALVLPLQAPKIVSALISLIEKASSLTVATGAPGITRLGQILNEFFMVLMLAILPIFGVLLLGGAIGAVIQGETVVAAERIKPKLSKLSPFEGIKRLFSANAMVEFVKSIVKVLAIGGLAVWVTNGAVSRIWAISGFIPELLPGYLTTAAVKLLFSSAILLVPIAIADILWRRFDWRRKQRMSQKDLKDEQKESEGSPEIRQKRARRRQQLSQQRTITAVPLADVILTNPTHFSIALRYNPEKDMAPVCIAKGADNMAHRIREIAAANNIPMVENKPLTRLLYDEIDVDQTIPVQHWEIVAEIISFVFDLRNNKIRKAPPGSSLRTTPY</sequence>
<dbReference type="PANTHER" id="PTHR30531">
    <property type="entry name" value="FLAGELLAR BIOSYNTHETIC PROTEIN FLHB"/>
    <property type="match status" value="1"/>
</dbReference>
<evidence type="ECO:0000256" key="2">
    <source>
        <dbReference type="SAM" id="Phobius"/>
    </source>
</evidence>
<dbReference type="InterPro" id="IPR006135">
    <property type="entry name" value="T3SS_substrate_exporter"/>
</dbReference>
<dbReference type="GO" id="GO:0009306">
    <property type="term" value="P:protein secretion"/>
    <property type="evidence" value="ECO:0007669"/>
    <property type="project" value="InterPro"/>
</dbReference>
<feature type="transmembrane region" description="Helical" evidence="2">
    <location>
        <begin position="34"/>
        <end position="55"/>
    </location>
</feature>
<dbReference type="Gene3D" id="6.10.250.2080">
    <property type="match status" value="1"/>
</dbReference>
<evidence type="ECO:0000256" key="1">
    <source>
        <dbReference type="SAM" id="MobiDB-lite"/>
    </source>
</evidence>
<keyword evidence="2" id="KW-0472">Membrane</keyword>
<gene>
    <name evidence="3" type="ORF">LCGC14_0742700</name>
</gene>
<dbReference type="GO" id="GO:0005886">
    <property type="term" value="C:plasma membrane"/>
    <property type="evidence" value="ECO:0007669"/>
    <property type="project" value="TreeGrafter"/>
</dbReference>
<reference evidence="3" key="1">
    <citation type="journal article" date="2015" name="Nature">
        <title>Complex archaea that bridge the gap between prokaryotes and eukaryotes.</title>
        <authorList>
            <person name="Spang A."/>
            <person name="Saw J.H."/>
            <person name="Jorgensen S.L."/>
            <person name="Zaremba-Niedzwiedzka K."/>
            <person name="Martijn J."/>
            <person name="Lind A.E."/>
            <person name="van Eijk R."/>
            <person name="Schleper C."/>
            <person name="Guy L."/>
            <person name="Ettema T.J."/>
        </authorList>
    </citation>
    <scope>NUCLEOTIDE SEQUENCE</scope>
</reference>
<dbReference type="EMBL" id="LAZR01001759">
    <property type="protein sequence ID" value="KKN39522.1"/>
    <property type="molecule type" value="Genomic_DNA"/>
</dbReference>
<comment type="caution">
    <text evidence="3">The sequence shown here is derived from an EMBL/GenBank/DDBJ whole genome shotgun (WGS) entry which is preliminary data.</text>
</comment>
<dbReference type="SUPFAM" id="SSF160544">
    <property type="entry name" value="EscU C-terminal domain-like"/>
    <property type="match status" value="1"/>
</dbReference>
<name>A0A0F9QRC1_9ZZZZ</name>
<feature type="region of interest" description="Disordered" evidence="1">
    <location>
        <begin position="228"/>
        <end position="259"/>
    </location>
</feature>
<keyword evidence="2" id="KW-1133">Transmembrane helix</keyword>
<dbReference type="Gene3D" id="3.40.1690.10">
    <property type="entry name" value="secretion proteins EscU"/>
    <property type="match status" value="1"/>
</dbReference>
<proteinExistence type="predicted"/>
<organism evidence="3">
    <name type="scientific">marine sediment metagenome</name>
    <dbReference type="NCBI Taxonomy" id="412755"/>
    <lineage>
        <taxon>unclassified sequences</taxon>
        <taxon>metagenomes</taxon>
        <taxon>ecological metagenomes</taxon>
    </lineage>
</organism>
<dbReference type="InterPro" id="IPR029025">
    <property type="entry name" value="T3SS_substrate_exporter_C"/>
</dbReference>
<protein>
    <recommendedName>
        <fullName evidence="4">Flagellar biosynthetic protein FlhB</fullName>
    </recommendedName>
</protein>
<feature type="transmembrane region" description="Helical" evidence="2">
    <location>
        <begin position="159"/>
        <end position="179"/>
    </location>
</feature>
<feature type="compositionally biased region" description="Basic and acidic residues" evidence="1">
    <location>
        <begin position="7"/>
        <end position="27"/>
    </location>
</feature>
<feature type="compositionally biased region" description="Basic and acidic residues" evidence="1">
    <location>
        <begin position="229"/>
        <end position="248"/>
    </location>
</feature>
<feature type="transmembrane region" description="Helical" evidence="2">
    <location>
        <begin position="91"/>
        <end position="116"/>
    </location>
</feature>
<evidence type="ECO:0000313" key="3">
    <source>
        <dbReference type="EMBL" id="KKN39522.1"/>
    </source>
</evidence>
<dbReference type="PRINTS" id="PR00950">
    <property type="entry name" value="TYPE3IMSPROT"/>
</dbReference>
<accession>A0A0F9QRC1</accession>
<dbReference type="AlphaFoldDB" id="A0A0F9QRC1"/>
<dbReference type="PANTHER" id="PTHR30531:SF12">
    <property type="entry name" value="FLAGELLAR BIOSYNTHETIC PROTEIN FLHB"/>
    <property type="match status" value="1"/>
</dbReference>
<dbReference type="Pfam" id="PF01312">
    <property type="entry name" value="Bac_export_2"/>
    <property type="match status" value="1"/>
</dbReference>
<feature type="transmembrane region" description="Helical" evidence="2">
    <location>
        <begin position="199"/>
        <end position="217"/>
    </location>
</feature>
<evidence type="ECO:0008006" key="4">
    <source>
        <dbReference type="Google" id="ProtNLM"/>
    </source>
</evidence>
<feature type="region of interest" description="Disordered" evidence="1">
    <location>
        <begin position="1"/>
        <end position="30"/>
    </location>
</feature>
<keyword evidence="2" id="KW-0812">Transmembrane</keyword>